<sequence length="130" mass="15131">MRTTDIRTALDDILNQQQRPLEDVLDRHFSPGYTQRTNGHCDDREAFAQHARKLREVVASARIEVLDELRDGQRYADRHRVRVTKRDGTQVVQEVYLFAELDAEGRFARIEETTLMLEGAEADREMGNMK</sequence>
<organism evidence="1 2">
    <name type="scientific">Comamonas serinivorans</name>
    <dbReference type="NCBI Taxonomy" id="1082851"/>
    <lineage>
        <taxon>Bacteria</taxon>
        <taxon>Pseudomonadati</taxon>
        <taxon>Pseudomonadota</taxon>
        <taxon>Betaproteobacteria</taxon>
        <taxon>Burkholderiales</taxon>
        <taxon>Comamonadaceae</taxon>
        <taxon>Comamonas</taxon>
    </lineage>
</organism>
<evidence type="ECO:0000313" key="2">
    <source>
        <dbReference type="Proteomes" id="UP000196138"/>
    </source>
</evidence>
<proteinExistence type="predicted"/>
<evidence type="ECO:0000313" key="1">
    <source>
        <dbReference type="EMBL" id="ARU03368.1"/>
    </source>
</evidence>
<dbReference type="Proteomes" id="UP000196138">
    <property type="component" value="Chromosome"/>
</dbReference>
<gene>
    <name evidence="1" type="ORF">CCO03_00515</name>
</gene>
<reference evidence="1 2" key="1">
    <citation type="submission" date="2017-05" db="EMBL/GenBank/DDBJ databases">
        <authorList>
            <person name="Song R."/>
            <person name="Chenine A.L."/>
            <person name="Ruprecht R.M."/>
        </authorList>
    </citation>
    <scope>NUCLEOTIDE SEQUENCE [LARGE SCALE GENOMIC DNA]</scope>
    <source>
        <strain evidence="1 2">DSM 26136</strain>
    </source>
</reference>
<dbReference type="OrthoDB" id="1256785at2"/>
<dbReference type="InterPro" id="IPR032710">
    <property type="entry name" value="NTF2-like_dom_sf"/>
</dbReference>
<protein>
    <recommendedName>
        <fullName evidence="3">SnoaL-like domain-containing protein</fullName>
    </recommendedName>
</protein>
<dbReference type="SUPFAM" id="SSF54427">
    <property type="entry name" value="NTF2-like"/>
    <property type="match status" value="1"/>
</dbReference>
<dbReference type="AlphaFoldDB" id="A0A1Y0EIW8"/>
<evidence type="ECO:0008006" key="3">
    <source>
        <dbReference type="Google" id="ProtNLM"/>
    </source>
</evidence>
<accession>A0A1Y0EIW8</accession>
<dbReference type="EMBL" id="CP021455">
    <property type="protein sequence ID" value="ARU03368.1"/>
    <property type="molecule type" value="Genomic_DNA"/>
</dbReference>
<keyword evidence="2" id="KW-1185">Reference proteome</keyword>
<dbReference type="RefSeq" id="WP_087275806.1">
    <property type="nucleotide sequence ID" value="NZ_CP021455.1"/>
</dbReference>
<dbReference type="Gene3D" id="3.10.450.50">
    <property type="match status" value="1"/>
</dbReference>
<name>A0A1Y0EIW8_9BURK</name>
<dbReference type="KEGG" id="cser:CCO03_00515"/>